<evidence type="ECO:0000256" key="1">
    <source>
        <dbReference type="SAM" id="Phobius"/>
    </source>
</evidence>
<evidence type="ECO:0000313" key="3">
    <source>
        <dbReference type="Proteomes" id="UP000887458"/>
    </source>
</evidence>
<feature type="transmembrane region" description="Helical" evidence="1">
    <location>
        <begin position="233"/>
        <end position="253"/>
    </location>
</feature>
<feature type="transmembrane region" description="Helical" evidence="1">
    <location>
        <begin position="38"/>
        <end position="57"/>
    </location>
</feature>
<feature type="transmembrane region" description="Helical" evidence="1">
    <location>
        <begin position="158"/>
        <end position="174"/>
    </location>
</feature>
<feature type="transmembrane region" description="Helical" evidence="1">
    <location>
        <begin position="195"/>
        <end position="213"/>
    </location>
</feature>
<evidence type="ECO:0000313" key="2">
    <source>
        <dbReference type="EMBL" id="KAH9424227.1"/>
    </source>
</evidence>
<organism evidence="2 3">
    <name type="scientific">Dermatophagoides pteronyssinus</name>
    <name type="common">European house dust mite</name>
    <dbReference type="NCBI Taxonomy" id="6956"/>
    <lineage>
        <taxon>Eukaryota</taxon>
        <taxon>Metazoa</taxon>
        <taxon>Ecdysozoa</taxon>
        <taxon>Arthropoda</taxon>
        <taxon>Chelicerata</taxon>
        <taxon>Arachnida</taxon>
        <taxon>Acari</taxon>
        <taxon>Acariformes</taxon>
        <taxon>Sarcoptiformes</taxon>
        <taxon>Astigmata</taxon>
        <taxon>Psoroptidia</taxon>
        <taxon>Analgoidea</taxon>
        <taxon>Pyroglyphidae</taxon>
        <taxon>Dermatophagoidinae</taxon>
        <taxon>Dermatophagoides</taxon>
    </lineage>
</organism>
<dbReference type="Pfam" id="PF14935">
    <property type="entry name" value="TMEM138"/>
    <property type="match status" value="1"/>
</dbReference>
<dbReference type="InterPro" id="IPR024133">
    <property type="entry name" value="TM_138"/>
</dbReference>
<comment type="caution">
    <text evidence="2">The sequence shown here is derived from an EMBL/GenBank/DDBJ whole genome shotgun (WGS) entry which is preliminary data.</text>
</comment>
<keyword evidence="1" id="KW-1133">Transmembrane helix</keyword>
<protein>
    <submittedName>
        <fullName evidence="2">Uncharacterized protein</fullName>
    </submittedName>
</protein>
<reference evidence="2 3" key="1">
    <citation type="journal article" date="2018" name="J. Allergy Clin. Immunol.">
        <title>High-quality assembly of Dermatophagoides pteronyssinus genome and transcriptome reveals a wide range of novel allergens.</title>
        <authorList>
            <person name="Liu X.Y."/>
            <person name="Yang K.Y."/>
            <person name="Wang M.Q."/>
            <person name="Kwok J.S."/>
            <person name="Zeng X."/>
            <person name="Yang Z."/>
            <person name="Xiao X.J."/>
            <person name="Lau C.P."/>
            <person name="Li Y."/>
            <person name="Huang Z.M."/>
            <person name="Ba J.G."/>
            <person name="Yim A.K."/>
            <person name="Ouyang C.Y."/>
            <person name="Ngai S.M."/>
            <person name="Chan T.F."/>
            <person name="Leung E.L."/>
            <person name="Liu L."/>
            <person name="Liu Z.G."/>
            <person name="Tsui S.K."/>
        </authorList>
    </citation>
    <scope>NUCLEOTIDE SEQUENCE [LARGE SCALE GENOMIC DNA]</scope>
    <source>
        <strain evidence="2">Derp</strain>
    </source>
</reference>
<reference evidence="2 3" key="2">
    <citation type="journal article" date="2022" name="Mol. Biol. Evol.">
        <title>Comparative Genomics Reveals Insights into the Divergent Evolution of Astigmatic Mites and Household Pest Adaptations.</title>
        <authorList>
            <person name="Xiong Q."/>
            <person name="Wan A.T."/>
            <person name="Liu X."/>
            <person name="Fung C.S."/>
            <person name="Xiao X."/>
            <person name="Malainual N."/>
            <person name="Hou J."/>
            <person name="Wang L."/>
            <person name="Wang M."/>
            <person name="Yang K.Y."/>
            <person name="Cui Y."/>
            <person name="Leung E.L."/>
            <person name="Nong W."/>
            <person name="Shin S.K."/>
            <person name="Au S.W."/>
            <person name="Jeong K.Y."/>
            <person name="Chew F.T."/>
            <person name="Hui J.H."/>
            <person name="Leung T.F."/>
            <person name="Tungtrongchitr A."/>
            <person name="Zhong N."/>
            <person name="Liu Z."/>
            <person name="Tsui S.K."/>
        </authorList>
    </citation>
    <scope>NUCLEOTIDE SEQUENCE [LARGE SCALE GENOMIC DNA]</scope>
    <source>
        <strain evidence="2">Derp</strain>
    </source>
</reference>
<name>A0ABQ8JP73_DERPT</name>
<dbReference type="EMBL" id="NJHN03000029">
    <property type="protein sequence ID" value="KAH9424227.1"/>
    <property type="molecule type" value="Genomic_DNA"/>
</dbReference>
<gene>
    <name evidence="2" type="ORF">DERP_004409</name>
</gene>
<keyword evidence="3" id="KW-1185">Reference proteome</keyword>
<feature type="transmembrane region" description="Helical" evidence="1">
    <location>
        <begin position="69"/>
        <end position="93"/>
    </location>
</feature>
<keyword evidence="1" id="KW-0812">Transmembrane</keyword>
<keyword evidence="1" id="KW-0472">Membrane</keyword>
<dbReference type="Proteomes" id="UP000887458">
    <property type="component" value="Unassembled WGS sequence"/>
</dbReference>
<sequence length="260" mass="29178">MPTATVQVRQTTTTTTARSSVIVINTGYLSSKLGLLKFLIMIFSLVAFIMALMHFDNYNREVSLDSDRFLLMVSFADWITVTLMLIAALLSLGSATILPKASFDFIFHFILGILMLIAGLWVAASAFADPQRNTYIQAGSVCAAICGIVQIVHGIFSYHLAILAATLSILLQFFRKDILRDGKTKSLLSKHWSKIIICFLYLMITIMIQIIMVVTSDYIDHNTDSSIVSNIEIFFICIKLIQRLMAIVYYFALHKNIKLV</sequence>
<accession>A0ABQ8JP73</accession>
<proteinExistence type="predicted"/>
<feature type="transmembrane region" description="Helical" evidence="1">
    <location>
        <begin position="105"/>
        <end position="128"/>
    </location>
</feature>